<keyword evidence="1" id="KW-0812">Transmembrane</keyword>
<feature type="transmembrane region" description="Helical" evidence="1">
    <location>
        <begin position="43"/>
        <end position="66"/>
    </location>
</feature>
<accession>A0A100IGN9</accession>
<dbReference type="EMBL" id="BCMY01000005">
    <property type="protein sequence ID" value="GAQ40919.1"/>
    <property type="molecule type" value="Genomic_DNA"/>
</dbReference>
<keyword evidence="1" id="KW-1133">Transmembrane helix</keyword>
<dbReference type="OrthoDB" id="10593903at2759"/>
<name>A0A100IGN9_ASPNG</name>
<protein>
    <submittedName>
        <fullName evidence="2">Uncharacterized protein</fullName>
    </submittedName>
</protein>
<evidence type="ECO:0000313" key="2">
    <source>
        <dbReference type="EMBL" id="GAQ40919.1"/>
    </source>
</evidence>
<reference evidence="3" key="1">
    <citation type="journal article" date="2016" name="Genome Announc.">
        <title>Draft genome sequence of Aspergillus niger strain An76.</title>
        <authorList>
            <person name="Gong W."/>
            <person name="Cheng Z."/>
            <person name="Zhang H."/>
            <person name="Liu L."/>
            <person name="Gao P."/>
            <person name="Wang L."/>
        </authorList>
    </citation>
    <scope>NUCLEOTIDE SEQUENCE [LARGE SCALE GENOMIC DNA]</scope>
    <source>
        <strain evidence="3">An76</strain>
    </source>
</reference>
<organism evidence="2 3">
    <name type="scientific">Aspergillus niger</name>
    <dbReference type="NCBI Taxonomy" id="5061"/>
    <lineage>
        <taxon>Eukaryota</taxon>
        <taxon>Fungi</taxon>
        <taxon>Dikarya</taxon>
        <taxon>Ascomycota</taxon>
        <taxon>Pezizomycotina</taxon>
        <taxon>Eurotiomycetes</taxon>
        <taxon>Eurotiomycetidae</taxon>
        <taxon>Eurotiales</taxon>
        <taxon>Aspergillaceae</taxon>
        <taxon>Aspergillus</taxon>
        <taxon>Aspergillus subgen. Circumdati</taxon>
    </lineage>
</organism>
<keyword evidence="1" id="KW-0472">Membrane</keyword>
<evidence type="ECO:0000256" key="1">
    <source>
        <dbReference type="SAM" id="Phobius"/>
    </source>
</evidence>
<dbReference type="Proteomes" id="UP000068243">
    <property type="component" value="Unassembled WGS sequence"/>
</dbReference>
<gene>
    <name evidence="2" type="ORF">ABL_03885</name>
</gene>
<comment type="caution">
    <text evidence="2">The sequence shown here is derived from an EMBL/GenBank/DDBJ whole genome shotgun (WGS) entry which is preliminary data.</text>
</comment>
<dbReference type="AlphaFoldDB" id="A0A100IGN9"/>
<evidence type="ECO:0000313" key="3">
    <source>
        <dbReference type="Proteomes" id="UP000068243"/>
    </source>
</evidence>
<sequence length="178" mass="18746">MTPTMPVNCAQEMTRRINRLEASDSLLTTASKAASAASAGVRWWGWLHGGILGMGSITGGGIGAGLRGQRRLHLKLSQRVALRPPAQQHAKATGQSPCGAVCIIASGGAKSPRSGTPWRFRWGHSAAAPIISLELGSRCSYWLTWRNAVVVCVIIPKEARLADFAPKVGAKASLPGVL</sequence>
<proteinExistence type="predicted"/>